<organism evidence="3 4">
    <name type="scientific">Roseiarcus fermentans</name>
    <dbReference type="NCBI Taxonomy" id="1473586"/>
    <lineage>
        <taxon>Bacteria</taxon>
        <taxon>Pseudomonadati</taxon>
        <taxon>Pseudomonadota</taxon>
        <taxon>Alphaproteobacteria</taxon>
        <taxon>Hyphomicrobiales</taxon>
        <taxon>Roseiarcaceae</taxon>
        <taxon>Roseiarcus</taxon>
    </lineage>
</organism>
<feature type="signal peptide" evidence="1">
    <location>
        <begin position="1"/>
        <end position="22"/>
    </location>
</feature>
<evidence type="ECO:0000313" key="3">
    <source>
        <dbReference type="EMBL" id="RBP08718.1"/>
    </source>
</evidence>
<keyword evidence="4" id="KW-1185">Reference proteome</keyword>
<evidence type="ECO:0000313" key="4">
    <source>
        <dbReference type="Proteomes" id="UP000253529"/>
    </source>
</evidence>
<dbReference type="AlphaFoldDB" id="A0A366F244"/>
<dbReference type="InterPro" id="IPR013424">
    <property type="entry name" value="Ice-binding_C"/>
</dbReference>
<accession>A0A366F244</accession>
<sequence length="175" mass="17767">MSGILTAALAAAGLFVAASASATTLDVTLFDGSGTIASWTQDSQPALAGSNDGFGTAPYVSNFTSGTLSSVSFVWYYDSTASQFAFIPNDGNFYVSTPGQAYTGSESSPTFAAGTYDGTWVPFTGSTVSATLKFSVEGSTPTVPEPSTWAMMIAGFAGLGFVGYRASRKAAAATA</sequence>
<dbReference type="Proteomes" id="UP000253529">
    <property type="component" value="Unassembled WGS sequence"/>
</dbReference>
<name>A0A366F244_9HYPH</name>
<protein>
    <submittedName>
        <fullName evidence="3">Putative secreted protein with PEP-CTERM sorting signal</fullName>
    </submittedName>
</protein>
<feature type="domain" description="Ice-binding protein C-terminal" evidence="2">
    <location>
        <begin position="142"/>
        <end position="168"/>
    </location>
</feature>
<feature type="chain" id="PRO_5016744416" evidence="1">
    <location>
        <begin position="23"/>
        <end position="175"/>
    </location>
</feature>
<comment type="caution">
    <text evidence="3">The sequence shown here is derived from an EMBL/GenBank/DDBJ whole genome shotgun (WGS) entry which is preliminary data.</text>
</comment>
<evidence type="ECO:0000259" key="2">
    <source>
        <dbReference type="Pfam" id="PF07589"/>
    </source>
</evidence>
<dbReference type="RefSeq" id="WP_113891087.1">
    <property type="nucleotide sequence ID" value="NZ_QNRK01000024.1"/>
</dbReference>
<keyword evidence="1" id="KW-0732">Signal</keyword>
<dbReference type="EMBL" id="QNRK01000024">
    <property type="protein sequence ID" value="RBP08718.1"/>
    <property type="molecule type" value="Genomic_DNA"/>
</dbReference>
<evidence type="ECO:0000256" key="1">
    <source>
        <dbReference type="SAM" id="SignalP"/>
    </source>
</evidence>
<dbReference type="OrthoDB" id="8222020at2"/>
<gene>
    <name evidence="3" type="ORF">DFR50_124105</name>
</gene>
<reference evidence="3 4" key="1">
    <citation type="submission" date="2018-06" db="EMBL/GenBank/DDBJ databases">
        <title>Genomic Encyclopedia of Type Strains, Phase IV (KMG-IV): sequencing the most valuable type-strain genomes for metagenomic binning, comparative biology and taxonomic classification.</title>
        <authorList>
            <person name="Goeker M."/>
        </authorList>
    </citation>
    <scope>NUCLEOTIDE SEQUENCE [LARGE SCALE GENOMIC DNA]</scope>
    <source>
        <strain evidence="3 4">DSM 24875</strain>
    </source>
</reference>
<proteinExistence type="predicted"/>
<dbReference type="Pfam" id="PF07589">
    <property type="entry name" value="PEP-CTERM"/>
    <property type="match status" value="1"/>
</dbReference>
<dbReference type="NCBIfam" id="TIGR02595">
    <property type="entry name" value="PEP_CTERM"/>
    <property type="match status" value="1"/>
</dbReference>